<keyword evidence="4" id="KW-1185">Reference proteome</keyword>
<accession>A0A377QY32</accession>
<dbReference type="Gene3D" id="3.40.30.10">
    <property type="entry name" value="Glutaredoxin"/>
    <property type="match status" value="1"/>
</dbReference>
<evidence type="ECO:0000313" key="3">
    <source>
        <dbReference type="EMBL" id="STR00133.1"/>
    </source>
</evidence>
<dbReference type="NCBIfam" id="TIGR01617">
    <property type="entry name" value="arsC_related"/>
    <property type="match status" value="1"/>
</dbReference>
<dbReference type="Pfam" id="PF03960">
    <property type="entry name" value="ArsC"/>
    <property type="match status" value="1"/>
</dbReference>
<dbReference type="OrthoDB" id="9803749at2"/>
<sequence>MTVLYGIPNCDTVKKARAWLAEHGADYTFSDFKKEPPEARQIEAWLADIPLETLLNRRGTTWRKLTAQQQAAAGERTAAVALMAAQPSLIKRPVLEHGGRFYCGFQTALYANLFAAAE</sequence>
<gene>
    <name evidence="3" type="primary">yffB</name>
    <name evidence="3" type="ORF">NCTC13336_00330</name>
</gene>
<dbReference type="InterPro" id="IPR036249">
    <property type="entry name" value="Thioredoxin-like_sf"/>
</dbReference>
<dbReference type="AlphaFoldDB" id="A0A377QY32"/>
<dbReference type="InterPro" id="IPR006504">
    <property type="entry name" value="Tscrpt_reg_Spx/MgsR"/>
</dbReference>
<evidence type="ECO:0000256" key="2">
    <source>
        <dbReference type="PROSITE-ProRule" id="PRU01282"/>
    </source>
</evidence>
<comment type="similarity">
    <text evidence="1 2">Belongs to the ArsC family.</text>
</comment>
<evidence type="ECO:0000313" key="4">
    <source>
        <dbReference type="Proteomes" id="UP000254293"/>
    </source>
</evidence>
<protein>
    <submittedName>
        <fullName evidence="3">Putative reductase</fullName>
    </submittedName>
</protein>
<dbReference type="PANTHER" id="PTHR30041">
    <property type="entry name" value="ARSENATE REDUCTASE"/>
    <property type="match status" value="1"/>
</dbReference>
<proteinExistence type="inferred from homology"/>
<dbReference type="Proteomes" id="UP000254293">
    <property type="component" value="Unassembled WGS sequence"/>
</dbReference>
<evidence type="ECO:0000256" key="1">
    <source>
        <dbReference type="ARBA" id="ARBA00007198"/>
    </source>
</evidence>
<reference evidence="3 4" key="1">
    <citation type="submission" date="2018-06" db="EMBL/GenBank/DDBJ databases">
        <authorList>
            <consortium name="Pathogen Informatics"/>
            <person name="Doyle S."/>
        </authorList>
    </citation>
    <scope>NUCLEOTIDE SEQUENCE [LARGE SCALE GENOMIC DNA]</scope>
    <source>
        <strain evidence="3 4">NCTC13336</strain>
    </source>
</reference>
<organism evidence="3 4">
    <name type="scientific">Kingella potus</name>
    <dbReference type="NCBI Taxonomy" id="265175"/>
    <lineage>
        <taxon>Bacteria</taxon>
        <taxon>Pseudomonadati</taxon>
        <taxon>Pseudomonadota</taxon>
        <taxon>Betaproteobacteria</taxon>
        <taxon>Neisseriales</taxon>
        <taxon>Neisseriaceae</taxon>
        <taxon>Kingella</taxon>
    </lineage>
</organism>
<dbReference type="CDD" id="cd03035">
    <property type="entry name" value="ArsC_Yffb"/>
    <property type="match status" value="1"/>
</dbReference>
<dbReference type="EMBL" id="UGJJ01000001">
    <property type="protein sequence ID" value="STR00133.1"/>
    <property type="molecule type" value="Genomic_DNA"/>
</dbReference>
<dbReference type="SUPFAM" id="SSF52833">
    <property type="entry name" value="Thioredoxin-like"/>
    <property type="match status" value="1"/>
</dbReference>
<dbReference type="InterPro" id="IPR006660">
    <property type="entry name" value="Arsenate_reductase-like"/>
</dbReference>
<dbReference type="PANTHER" id="PTHR30041:SF8">
    <property type="entry name" value="PROTEIN YFFB"/>
    <property type="match status" value="1"/>
</dbReference>
<dbReference type="PROSITE" id="PS51353">
    <property type="entry name" value="ARSC"/>
    <property type="match status" value="1"/>
</dbReference>
<dbReference type="RefSeq" id="WP_115307449.1">
    <property type="nucleotide sequence ID" value="NZ_CP091516.1"/>
</dbReference>
<name>A0A377QY32_9NEIS</name>